<sequence length="223" mass="24677">MTLLASSAIFALTTYREPVQTANAETTYNQTTADFINSIGETARQIGQEYDLYASVMIAQAVLESSNGQSTLSQAPYYNFFGIKGDYNGNSVSMLTWEDDGTGRAYNIYADFRSYGSVAGSLYDYANLLNTPIYANARKSNSSSYADVTAALTGLYATDTNYGAKLNAIIEYYGLTAYDEPVASYYSEETSDGTLVWNEHRGQYTTPEILQEDENWLTHTGRR</sequence>
<dbReference type="Proteomes" id="UP001595807">
    <property type="component" value="Unassembled WGS sequence"/>
</dbReference>
<dbReference type="Pfam" id="PF01832">
    <property type="entry name" value="Glucosaminidase"/>
    <property type="match status" value="1"/>
</dbReference>
<keyword evidence="5" id="KW-1185">Reference proteome</keyword>
<protein>
    <submittedName>
        <fullName evidence="4">Glucosaminidase domain-containing protein</fullName>
    </submittedName>
</protein>
<evidence type="ECO:0000256" key="2">
    <source>
        <dbReference type="ARBA" id="ARBA00022801"/>
    </source>
</evidence>
<name>A0ABV8CWL1_9STRE</name>
<feature type="domain" description="Mannosyl-glycoprotein endo-beta-N-acetylglucosamidase-like" evidence="3">
    <location>
        <begin position="25"/>
        <end position="179"/>
    </location>
</feature>
<comment type="similarity">
    <text evidence="1">Belongs to the glycosyl hydrolase 73 family.</text>
</comment>
<dbReference type="SMART" id="SM00047">
    <property type="entry name" value="LYZ2"/>
    <property type="match status" value="1"/>
</dbReference>
<evidence type="ECO:0000256" key="1">
    <source>
        <dbReference type="ARBA" id="ARBA00010266"/>
    </source>
</evidence>
<comment type="caution">
    <text evidence="4">The sequence shown here is derived from an EMBL/GenBank/DDBJ whole genome shotgun (WGS) entry which is preliminary data.</text>
</comment>
<dbReference type="PANTHER" id="PTHR33308:SF9">
    <property type="entry name" value="PEPTIDOGLYCAN HYDROLASE FLGJ"/>
    <property type="match status" value="1"/>
</dbReference>
<dbReference type="PANTHER" id="PTHR33308">
    <property type="entry name" value="PEPTIDOGLYCAN HYDROLASE FLGJ"/>
    <property type="match status" value="1"/>
</dbReference>
<gene>
    <name evidence="4" type="ORF">ACFORF_08165</name>
</gene>
<evidence type="ECO:0000313" key="5">
    <source>
        <dbReference type="Proteomes" id="UP001595807"/>
    </source>
</evidence>
<dbReference type="InterPro" id="IPR002901">
    <property type="entry name" value="MGlyc_endo_b_GlcNAc-like_dom"/>
</dbReference>
<evidence type="ECO:0000259" key="3">
    <source>
        <dbReference type="SMART" id="SM00047"/>
    </source>
</evidence>
<reference evidence="5" key="1">
    <citation type="journal article" date="2019" name="Int. J. Syst. Evol. Microbiol.">
        <title>The Global Catalogue of Microorganisms (GCM) 10K type strain sequencing project: providing services to taxonomists for standard genome sequencing and annotation.</title>
        <authorList>
            <consortium name="The Broad Institute Genomics Platform"/>
            <consortium name="The Broad Institute Genome Sequencing Center for Infectious Disease"/>
            <person name="Wu L."/>
            <person name="Ma J."/>
        </authorList>
    </citation>
    <scope>NUCLEOTIDE SEQUENCE [LARGE SCALE GENOMIC DNA]</scope>
    <source>
        <strain evidence="5">CCUG 67170</strain>
    </source>
</reference>
<dbReference type="EMBL" id="JBHRZV010000050">
    <property type="protein sequence ID" value="MFC3928534.1"/>
    <property type="molecule type" value="Genomic_DNA"/>
</dbReference>
<dbReference type="RefSeq" id="WP_380427348.1">
    <property type="nucleotide sequence ID" value="NZ_JBHRZV010000050.1"/>
</dbReference>
<keyword evidence="2" id="KW-0378">Hydrolase</keyword>
<evidence type="ECO:0000313" key="4">
    <source>
        <dbReference type="EMBL" id="MFC3928534.1"/>
    </source>
</evidence>
<dbReference type="InterPro" id="IPR051056">
    <property type="entry name" value="Glycosyl_Hydrolase_73"/>
</dbReference>
<organism evidence="4 5">
    <name type="scientific">Streptococcus caprae</name>
    <dbReference type="NCBI Taxonomy" id="1640501"/>
    <lineage>
        <taxon>Bacteria</taxon>
        <taxon>Bacillati</taxon>
        <taxon>Bacillota</taxon>
        <taxon>Bacilli</taxon>
        <taxon>Lactobacillales</taxon>
        <taxon>Streptococcaceae</taxon>
        <taxon>Streptococcus</taxon>
    </lineage>
</organism>
<proteinExistence type="inferred from homology"/>
<dbReference type="Gene3D" id="4.10.80.30">
    <property type="entry name" value="DNA polymerase, domain 6"/>
    <property type="match status" value="1"/>
</dbReference>
<accession>A0ABV8CWL1</accession>
<dbReference type="Gene3D" id="1.10.530.10">
    <property type="match status" value="1"/>
</dbReference>